<dbReference type="Proteomes" id="UP000828924">
    <property type="component" value="Chromosome"/>
</dbReference>
<evidence type="ECO:0000313" key="1">
    <source>
        <dbReference type="EMBL" id="UNM12378.1"/>
    </source>
</evidence>
<evidence type="ECO:0000313" key="2">
    <source>
        <dbReference type="Proteomes" id="UP000828924"/>
    </source>
</evidence>
<reference evidence="1 2" key="1">
    <citation type="submission" date="2021-03" db="EMBL/GenBank/DDBJ databases">
        <title>Complete genome of Streptomyces formicae strain 1H-GS9 (DSM 100524).</title>
        <authorList>
            <person name="Atanasov K.E."/>
            <person name="Altabella T."/>
            <person name="Ferrer A."/>
        </authorList>
    </citation>
    <scope>NUCLEOTIDE SEQUENCE [LARGE SCALE GENOMIC DNA]</scope>
    <source>
        <strain evidence="1 2">1H-GS9</strain>
    </source>
</reference>
<name>A0ABY3WIG7_9ACTN</name>
<dbReference type="RefSeq" id="WP_242330984.1">
    <property type="nucleotide sequence ID" value="NZ_CP071872.1"/>
</dbReference>
<sequence>MLLADYNVAEGLDKDELVGMVLVLVPTKTTADVDTPRITQGTSFPK</sequence>
<keyword evidence="2" id="KW-1185">Reference proteome</keyword>
<protein>
    <submittedName>
        <fullName evidence="1">Uncharacterized protein</fullName>
    </submittedName>
</protein>
<accession>A0ABY3WIG7</accession>
<proteinExistence type="predicted"/>
<organism evidence="1 2">
    <name type="scientific">Streptomyces formicae</name>
    <dbReference type="NCBI Taxonomy" id="1616117"/>
    <lineage>
        <taxon>Bacteria</taxon>
        <taxon>Bacillati</taxon>
        <taxon>Actinomycetota</taxon>
        <taxon>Actinomycetes</taxon>
        <taxon>Kitasatosporales</taxon>
        <taxon>Streptomycetaceae</taxon>
        <taxon>Streptomyces</taxon>
    </lineage>
</organism>
<gene>
    <name evidence="1" type="ORF">J4032_13255</name>
</gene>
<dbReference type="EMBL" id="CP071872">
    <property type="protein sequence ID" value="UNM12378.1"/>
    <property type="molecule type" value="Genomic_DNA"/>
</dbReference>